<dbReference type="Proteomes" id="UP001054945">
    <property type="component" value="Unassembled WGS sequence"/>
</dbReference>
<evidence type="ECO:0000313" key="2">
    <source>
        <dbReference type="EMBL" id="GIX67059.1"/>
    </source>
</evidence>
<sequence>MSRQRRERGRPGVAGAVDPLRNAGKFFVSQDTRTIQDRKKNVFYLKDWSLPKEEKKRKKVCSGNHLESGTFCKTLKCIFRSHVTPEERKRGRPGVAGAVDPQECSQDTRTMEGRKTNRRDGQCFGTLERIVFSVR</sequence>
<organism evidence="2 3">
    <name type="scientific">Caerostris extrusa</name>
    <name type="common">Bark spider</name>
    <name type="synonym">Caerostris bankana</name>
    <dbReference type="NCBI Taxonomy" id="172846"/>
    <lineage>
        <taxon>Eukaryota</taxon>
        <taxon>Metazoa</taxon>
        <taxon>Ecdysozoa</taxon>
        <taxon>Arthropoda</taxon>
        <taxon>Chelicerata</taxon>
        <taxon>Arachnida</taxon>
        <taxon>Araneae</taxon>
        <taxon>Araneomorphae</taxon>
        <taxon>Entelegynae</taxon>
        <taxon>Araneoidea</taxon>
        <taxon>Araneidae</taxon>
        <taxon>Caerostris</taxon>
    </lineage>
</organism>
<keyword evidence="3" id="KW-1185">Reference proteome</keyword>
<evidence type="ECO:0000313" key="3">
    <source>
        <dbReference type="Proteomes" id="UP001054945"/>
    </source>
</evidence>
<dbReference type="EMBL" id="BPLR01001851">
    <property type="protein sequence ID" value="GIX67059.1"/>
    <property type="molecule type" value="Genomic_DNA"/>
</dbReference>
<evidence type="ECO:0000256" key="1">
    <source>
        <dbReference type="SAM" id="MobiDB-lite"/>
    </source>
</evidence>
<comment type="caution">
    <text evidence="2">The sequence shown here is derived from an EMBL/GenBank/DDBJ whole genome shotgun (WGS) entry which is preliminary data.</text>
</comment>
<dbReference type="AlphaFoldDB" id="A0AAV4M3W4"/>
<gene>
    <name evidence="2" type="ORF">CEXT_723571</name>
</gene>
<proteinExistence type="predicted"/>
<protein>
    <submittedName>
        <fullName evidence="2">Uncharacterized protein</fullName>
    </submittedName>
</protein>
<accession>A0AAV4M3W4</accession>
<reference evidence="2 3" key="1">
    <citation type="submission" date="2021-06" db="EMBL/GenBank/DDBJ databases">
        <title>Caerostris extrusa draft genome.</title>
        <authorList>
            <person name="Kono N."/>
            <person name="Arakawa K."/>
        </authorList>
    </citation>
    <scope>NUCLEOTIDE SEQUENCE [LARGE SCALE GENOMIC DNA]</scope>
</reference>
<feature type="region of interest" description="Disordered" evidence="1">
    <location>
        <begin position="86"/>
        <end position="120"/>
    </location>
</feature>
<name>A0AAV4M3W4_CAEEX</name>
<feature type="compositionally biased region" description="Basic and acidic residues" evidence="1">
    <location>
        <begin position="109"/>
        <end position="120"/>
    </location>
</feature>